<dbReference type="NCBIfam" id="TIGR00715">
    <property type="entry name" value="precor6x_red"/>
    <property type="match status" value="1"/>
</dbReference>
<keyword evidence="3 4" id="KW-0560">Oxidoreductase</keyword>
<dbReference type="EMBL" id="VEWJ01000004">
    <property type="protein sequence ID" value="TPF75613.1"/>
    <property type="molecule type" value="Genomic_DNA"/>
</dbReference>
<keyword evidence="2" id="KW-0169">Cobalamin biosynthesis</keyword>
<evidence type="ECO:0000313" key="4">
    <source>
        <dbReference type="EMBL" id="TPF75613.1"/>
    </source>
</evidence>
<keyword evidence="5" id="KW-1185">Reference proteome</keyword>
<dbReference type="AlphaFoldDB" id="A0A502BRH9"/>
<evidence type="ECO:0000256" key="1">
    <source>
        <dbReference type="ARBA" id="ARBA00004953"/>
    </source>
</evidence>
<dbReference type="UniPathway" id="UPA00148"/>
<evidence type="ECO:0000256" key="3">
    <source>
        <dbReference type="ARBA" id="ARBA00023002"/>
    </source>
</evidence>
<dbReference type="NCBIfam" id="NF005968">
    <property type="entry name" value="PRK08057.1-2"/>
    <property type="match status" value="1"/>
</dbReference>
<accession>A0A502BRH9</accession>
<evidence type="ECO:0000256" key="2">
    <source>
        <dbReference type="ARBA" id="ARBA00022573"/>
    </source>
</evidence>
<dbReference type="PANTHER" id="PTHR36925">
    <property type="entry name" value="COBALT-PRECORRIN-6A REDUCTASE"/>
    <property type="match status" value="1"/>
</dbReference>
<reference evidence="4 5" key="1">
    <citation type="journal article" date="2003" name="Int. J. Syst. Evol. Microbiol.">
        <title>Towards a standardized format for the description of a novel species (of an established genus): Ochrobactrum gallinifaecis sp. nov.</title>
        <authorList>
            <person name="Kampfer P."/>
            <person name="Buczolits S."/>
            <person name="Albrecht A."/>
            <person name="Busse H.J."/>
            <person name="Stackebrandt E."/>
        </authorList>
    </citation>
    <scope>NUCLEOTIDE SEQUENCE [LARGE SCALE GENOMIC DNA]</scope>
    <source>
        <strain evidence="4 5">ISO 196</strain>
    </source>
</reference>
<dbReference type="RefSeq" id="WP_140904399.1">
    <property type="nucleotide sequence ID" value="NZ_JBHTMD010000016.1"/>
</dbReference>
<dbReference type="PANTHER" id="PTHR36925:SF1">
    <property type="entry name" value="COBALT-PRECORRIN-6A REDUCTASE"/>
    <property type="match status" value="1"/>
</dbReference>
<dbReference type="GO" id="GO:0016994">
    <property type="term" value="F:precorrin-6A reductase activity"/>
    <property type="evidence" value="ECO:0007669"/>
    <property type="project" value="InterPro"/>
</dbReference>
<protein>
    <submittedName>
        <fullName evidence="4">Cobalt-precorrin-6A reductase</fullName>
        <ecNumber evidence="4">1.3.1.106</ecNumber>
    </submittedName>
</protein>
<dbReference type="EC" id="1.3.1.106" evidence="4"/>
<sequence>MPVSRILILGGTAEASKLAAILNTLPVESITSLAGRTANPAPIHGKLRIGGFGGAEGLATYLTNEKINLLIDATHPYATRISQNAVRASNFTNIPLLRLERPAWKMEQGDSWIDLESEAKAAIMIPAGARVFLALGRQHIAPFAERGDAHFVMRMIDPPEMKLSQNCEIILSRPGNYEAEKHFLSERKISLIVSRNSGGSISYAKIKAARDLKIPVMMISRPPVAAKTIATTVDEALDFARSLLRF</sequence>
<comment type="pathway">
    <text evidence="1">Cofactor biosynthesis; adenosylcobalamin biosynthesis.</text>
</comment>
<dbReference type="InterPro" id="IPR003723">
    <property type="entry name" value="Precorrin-6x_reduct"/>
</dbReference>
<evidence type="ECO:0000313" key="5">
    <source>
        <dbReference type="Proteomes" id="UP000315388"/>
    </source>
</evidence>
<dbReference type="OrthoDB" id="5183775at2"/>
<dbReference type="GO" id="GO:0009236">
    <property type="term" value="P:cobalamin biosynthetic process"/>
    <property type="evidence" value="ECO:0007669"/>
    <property type="project" value="UniProtKB-UniPathway"/>
</dbReference>
<comment type="caution">
    <text evidence="4">The sequence shown here is derived from an EMBL/GenBank/DDBJ whole genome shotgun (WGS) entry which is preliminary data.</text>
</comment>
<dbReference type="Pfam" id="PF02571">
    <property type="entry name" value="CbiJ"/>
    <property type="match status" value="1"/>
</dbReference>
<name>A0A502BRH9_9HYPH</name>
<gene>
    <name evidence="4" type="ORF">FHY56_06605</name>
</gene>
<proteinExistence type="predicted"/>
<organism evidence="4 5">
    <name type="scientific">Brucella gallinifaecis</name>
    <dbReference type="NCBI Taxonomy" id="215590"/>
    <lineage>
        <taxon>Bacteria</taxon>
        <taxon>Pseudomonadati</taxon>
        <taxon>Pseudomonadota</taxon>
        <taxon>Alphaproteobacteria</taxon>
        <taxon>Hyphomicrobiales</taxon>
        <taxon>Brucellaceae</taxon>
        <taxon>Brucella/Ochrobactrum group</taxon>
        <taxon>Brucella</taxon>
    </lineage>
</organism>
<dbReference type="Proteomes" id="UP000315388">
    <property type="component" value="Unassembled WGS sequence"/>
</dbReference>
<dbReference type="PROSITE" id="PS51014">
    <property type="entry name" value="COBK_CBIJ"/>
    <property type="match status" value="1"/>
</dbReference>